<evidence type="ECO:0000259" key="1">
    <source>
        <dbReference type="Pfam" id="PF01208"/>
    </source>
</evidence>
<dbReference type="InterPro" id="IPR052024">
    <property type="entry name" value="Methanogen_methyltrans"/>
</dbReference>
<feature type="domain" description="Uroporphyrinogen decarboxylase (URO-D)" evidence="1">
    <location>
        <begin position="247"/>
        <end position="384"/>
    </location>
</feature>
<dbReference type="SUPFAM" id="SSF51726">
    <property type="entry name" value="UROD/MetE-like"/>
    <property type="match status" value="1"/>
</dbReference>
<dbReference type="AlphaFoldDB" id="A0A6A7K6E2"/>
<organism evidence="2 3">
    <name type="scientific">Alkalibaculum sporogenes</name>
    <dbReference type="NCBI Taxonomy" id="2655001"/>
    <lineage>
        <taxon>Bacteria</taxon>
        <taxon>Bacillati</taxon>
        <taxon>Bacillota</taxon>
        <taxon>Clostridia</taxon>
        <taxon>Eubacteriales</taxon>
        <taxon>Eubacteriaceae</taxon>
        <taxon>Alkalibaculum</taxon>
    </lineage>
</organism>
<dbReference type="GO" id="GO:0004853">
    <property type="term" value="F:uroporphyrinogen decarboxylase activity"/>
    <property type="evidence" value="ECO:0007669"/>
    <property type="project" value="InterPro"/>
</dbReference>
<dbReference type="RefSeq" id="WP_152801470.1">
    <property type="nucleotide sequence ID" value="NZ_WHNX01000003.1"/>
</dbReference>
<protein>
    <recommendedName>
        <fullName evidence="1">Uroporphyrinogen decarboxylase (URO-D) domain-containing protein</fullName>
    </recommendedName>
</protein>
<dbReference type="InterPro" id="IPR038071">
    <property type="entry name" value="UROD/MetE-like_sf"/>
</dbReference>
<sequence length="388" mass="44205">MSKEQLYNDRVDQILTTVNHEEPKRVPIVSMYETWAISNANSTVKEIEDNPEKEIDVYCKPHEEIYCDCVYTNGLVFDAKSAEITGSKSHFISEDGQTVQHLEISPMEAKDYPELIKNPMEFIFNEAIPRKCANLSKTPDENYETLKKLLNHWKVKGQVQSRLQNELKDRHGLPVLVGPIAYPPMDIVFDYLRGFKGISLDLRRQQEQLLAGIAALDEFAYDIAGITPGIEKVEPFPFYATMMHVPTFISMKQYEKFFLPTYEKMILKINQLGGKVIMFLEGNWESKYEWLNSLPKNMAIGILEDDDVFNAKKKIGDNITIAGGMSIGLLQRGSKDQCIDHAKKVIDECAPGGGYLFTYSRILSSKGDVNIENLKAVNEFVRDYGVYK</sequence>
<name>A0A6A7K6E2_9FIRM</name>
<comment type="caution">
    <text evidence="2">The sequence shown here is derived from an EMBL/GenBank/DDBJ whole genome shotgun (WGS) entry which is preliminary data.</text>
</comment>
<evidence type="ECO:0000313" key="3">
    <source>
        <dbReference type="Proteomes" id="UP000440004"/>
    </source>
</evidence>
<evidence type="ECO:0000313" key="2">
    <source>
        <dbReference type="EMBL" id="MPW24723.1"/>
    </source>
</evidence>
<reference evidence="2 3" key="1">
    <citation type="submission" date="2019-10" db="EMBL/GenBank/DDBJ databases">
        <title>Alkalibaculum tamaniensis sp.nov., a new alkaliphilic acetogen, isolated on methoxylated aromatics from a mud volcano.</title>
        <authorList>
            <person name="Khomyakova M.A."/>
            <person name="Merkel A.Y."/>
            <person name="Bonch-Osmolovskaya E.A."/>
            <person name="Slobodkin A.I."/>
        </authorList>
    </citation>
    <scope>NUCLEOTIDE SEQUENCE [LARGE SCALE GENOMIC DNA]</scope>
    <source>
        <strain evidence="2 3">M08DMB</strain>
    </source>
</reference>
<proteinExistence type="predicted"/>
<dbReference type="PANTHER" id="PTHR47099:SF1">
    <property type="entry name" value="METHYLCOBAMIDE:COM METHYLTRANSFERASE MTBA"/>
    <property type="match status" value="1"/>
</dbReference>
<dbReference type="Proteomes" id="UP000440004">
    <property type="component" value="Unassembled WGS sequence"/>
</dbReference>
<dbReference type="GO" id="GO:0006779">
    <property type="term" value="P:porphyrin-containing compound biosynthetic process"/>
    <property type="evidence" value="ECO:0007669"/>
    <property type="project" value="InterPro"/>
</dbReference>
<dbReference type="PANTHER" id="PTHR47099">
    <property type="entry name" value="METHYLCOBAMIDE:COM METHYLTRANSFERASE MTBA"/>
    <property type="match status" value="1"/>
</dbReference>
<accession>A0A6A7K6E2</accession>
<dbReference type="Pfam" id="PF01208">
    <property type="entry name" value="URO-D"/>
    <property type="match status" value="1"/>
</dbReference>
<dbReference type="EMBL" id="WHNX01000003">
    <property type="protein sequence ID" value="MPW24723.1"/>
    <property type="molecule type" value="Genomic_DNA"/>
</dbReference>
<dbReference type="InterPro" id="IPR000257">
    <property type="entry name" value="Uroporphyrinogen_deCOase"/>
</dbReference>
<gene>
    <name evidence="2" type="ORF">GC105_02825</name>
</gene>
<dbReference type="Gene3D" id="3.20.20.210">
    <property type="match status" value="1"/>
</dbReference>
<keyword evidence="3" id="KW-1185">Reference proteome</keyword>